<evidence type="ECO:0000313" key="4">
    <source>
        <dbReference type="Proteomes" id="UP000261600"/>
    </source>
</evidence>
<keyword evidence="1" id="KW-0732">Signal</keyword>
<evidence type="ECO:0000256" key="1">
    <source>
        <dbReference type="SAM" id="SignalP"/>
    </source>
</evidence>
<sequence>MTKLVLLCLKCIILCSTIEAVFEDQVGKFDWRQQYVGKVRFSHFDIHVQSSKKVLLATEKNVFAALNTRTGELCGYFVRLL</sequence>
<dbReference type="InterPro" id="IPR026895">
    <property type="entry name" value="EMC1"/>
</dbReference>
<evidence type="ECO:0000259" key="2">
    <source>
        <dbReference type="Pfam" id="PF25293"/>
    </source>
</evidence>
<dbReference type="InterPro" id="IPR058545">
    <property type="entry name" value="Beta-prop_EMC1_1st"/>
</dbReference>
<feature type="signal peptide" evidence="1">
    <location>
        <begin position="1"/>
        <end position="20"/>
    </location>
</feature>
<reference evidence="3" key="1">
    <citation type="submission" date="2025-08" db="UniProtKB">
        <authorList>
            <consortium name="Ensembl"/>
        </authorList>
    </citation>
    <scope>IDENTIFICATION</scope>
</reference>
<name>A0A3Q3IDY2_MONAL</name>
<dbReference type="Pfam" id="PF25293">
    <property type="entry name" value="Beta-prop_EMC1_N"/>
    <property type="match status" value="1"/>
</dbReference>
<protein>
    <recommendedName>
        <fullName evidence="2">EMC1 first beta-propeller domain-containing protein</fullName>
    </recommendedName>
</protein>
<dbReference type="Ensembl" id="ENSMALT00000002341.1">
    <property type="protein sequence ID" value="ENSMALP00000002277.1"/>
    <property type="gene ID" value="ENSMALG00000001710.1"/>
</dbReference>
<dbReference type="GO" id="GO:0072546">
    <property type="term" value="C:EMC complex"/>
    <property type="evidence" value="ECO:0007669"/>
    <property type="project" value="InterPro"/>
</dbReference>
<proteinExistence type="predicted"/>
<accession>A0A3Q3IDY2</accession>
<evidence type="ECO:0000313" key="3">
    <source>
        <dbReference type="Ensembl" id="ENSMALP00000002277.1"/>
    </source>
</evidence>
<feature type="domain" description="EMC1 first beta-propeller" evidence="2">
    <location>
        <begin position="20"/>
        <end position="73"/>
    </location>
</feature>
<feature type="chain" id="PRO_5018781359" description="EMC1 first beta-propeller domain-containing protein" evidence="1">
    <location>
        <begin position="21"/>
        <end position="81"/>
    </location>
</feature>
<organism evidence="3 4">
    <name type="scientific">Monopterus albus</name>
    <name type="common">Swamp eel</name>
    <dbReference type="NCBI Taxonomy" id="43700"/>
    <lineage>
        <taxon>Eukaryota</taxon>
        <taxon>Metazoa</taxon>
        <taxon>Chordata</taxon>
        <taxon>Craniata</taxon>
        <taxon>Vertebrata</taxon>
        <taxon>Euteleostomi</taxon>
        <taxon>Actinopterygii</taxon>
        <taxon>Neopterygii</taxon>
        <taxon>Teleostei</taxon>
        <taxon>Neoteleostei</taxon>
        <taxon>Acanthomorphata</taxon>
        <taxon>Anabantaria</taxon>
        <taxon>Synbranchiformes</taxon>
        <taxon>Synbranchidae</taxon>
        <taxon>Monopterus</taxon>
    </lineage>
</organism>
<dbReference type="STRING" id="43700.ENSMALP00000002277"/>
<keyword evidence="4" id="KW-1185">Reference proteome</keyword>
<reference evidence="3" key="2">
    <citation type="submission" date="2025-09" db="UniProtKB">
        <authorList>
            <consortium name="Ensembl"/>
        </authorList>
    </citation>
    <scope>IDENTIFICATION</scope>
</reference>
<dbReference type="AlphaFoldDB" id="A0A3Q3IDY2"/>
<dbReference type="GO" id="GO:0034975">
    <property type="term" value="P:protein folding in endoplasmic reticulum"/>
    <property type="evidence" value="ECO:0007669"/>
    <property type="project" value="TreeGrafter"/>
</dbReference>
<dbReference type="PANTHER" id="PTHR21573">
    <property type="entry name" value="ER MEMBRANE PROTEIN COMPLEX SUBUNIT 1"/>
    <property type="match status" value="1"/>
</dbReference>
<dbReference type="PANTHER" id="PTHR21573:SF0">
    <property type="entry name" value="ER MEMBRANE PROTEIN COMPLEX SUBUNIT 1"/>
    <property type="match status" value="1"/>
</dbReference>
<dbReference type="Proteomes" id="UP000261600">
    <property type="component" value="Unplaced"/>
</dbReference>